<keyword evidence="1" id="KW-1133">Transmembrane helix</keyword>
<dbReference type="AlphaFoldDB" id="A0A1K1S1E7"/>
<keyword evidence="1" id="KW-0812">Transmembrane</keyword>
<dbReference type="EMBL" id="CP140154">
    <property type="protein sequence ID" value="WQG88120.1"/>
    <property type="molecule type" value="Genomic_DNA"/>
</dbReference>
<evidence type="ECO:0000256" key="1">
    <source>
        <dbReference type="SAM" id="Phobius"/>
    </source>
</evidence>
<dbReference type="Proteomes" id="UP001326715">
    <property type="component" value="Chromosome"/>
</dbReference>
<dbReference type="Proteomes" id="UP000183788">
    <property type="component" value="Unassembled WGS sequence"/>
</dbReference>
<sequence length="99" mass="11389">MGVEEIERFKYSYRNDLFIPASENWQGFLFFIACVSTYFFLEIVLLIQLAQHSMKAIHLLLATTVLHISTFKEKKAESVIQKALLPGGDTYSYLNPLLN</sequence>
<keyword evidence="5" id="KW-1185">Reference proteome</keyword>
<accession>A0A1K1S1E7</accession>
<evidence type="ECO:0000313" key="3">
    <source>
        <dbReference type="EMBL" id="WQG88120.1"/>
    </source>
</evidence>
<evidence type="ECO:0000313" key="2">
    <source>
        <dbReference type="EMBL" id="SFW77978.1"/>
    </source>
</evidence>
<proteinExistence type="predicted"/>
<feature type="transmembrane region" description="Helical" evidence="1">
    <location>
        <begin position="25"/>
        <end position="47"/>
    </location>
</feature>
<name>A0A1K1S1E7_9BACT</name>
<reference evidence="3 5" key="2">
    <citation type="submission" date="2023-11" db="EMBL/GenBank/DDBJ databases">
        <title>MicrobeMod: A computational toolkit for identifying prokaryotic methylation and restriction-modification with nanopore sequencing.</title>
        <authorList>
            <person name="Crits-Christoph A."/>
            <person name="Kang S.C."/>
            <person name="Lee H."/>
            <person name="Ostrov N."/>
        </authorList>
    </citation>
    <scope>NUCLEOTIDE SEQUENCE [LARGE SCALE GENOMIC DNA]</scope>
    <source>
        <strain evidence="3 5">ATCC 23090</strain>
    </source>
</reference>
<organism evidence="2 4">
    <name type="scientific">Chitinophaga sancti</name>
    <dbReference type="NCBI Taxonomy" id="1004"/>
    <lineage>
        <taxon>Bacteria</taxon>
        <taxon>Pseudomonadati</taxon>
        <taxon>Bacteroidota</taxon>
        <taxon>Chitinophagia</taxon>
        <taxon>Chitinophagales</taxon>
        <taxon>Chitinophagaceae</taxon>
        <taxon>Chitinophaga</taxon>
    </lineage>
</organism>
<protein>
    <submittedName>
        <fullName evidence="2">Uncharacterized protein</fullName>
    </submittedName>
</protein>
<dbReference type="STRING" id="1004.SAMN05661012_04552"/>
<gene>
    <name evidence="2" type="ORF">SAMN05661012_04552</name>
    <name evidence="3" type="ORF">SR876_24650</name>
</gene>
<keyword evidence="1" id="KW-0472">Membrane</keyword>
<evidence type="ECO:0000313" key="5">
    <source>
        <dbReference type="Proteomes" id="UP001326715"/>
    </source>
</evidence>
<evidence type="ECO:0000313" key="4">
    <source>
        <dbReference type="Proteomes" id="UP000183788"/>
    </source>
</evidence>
<dbReference type="RefSeq" id="WP_072363527.1">
    <property type="nucleotide sequence ID" value="NZ_CP139972.1"/>
</dbReference>
<reference evidence="2 4" key="1">
    <citation type="submission" date="2016-11" db="EMBL/GenBank/DDBJ databases">
        <authorList>
            <person name="Jaros S."/>
            <person name="Januszkiewicz K."/>
            <person name="Wedrychowicz H."/>
        </authorList>
    </citation>
    <scope>NUCLEOTIDE SEQUENCE [LARGE SCALE GENOMIC DNA]</scope>
    <source>
        <strain evidence="2 4">DSM 784</strain>
    </source>
</reference>
<dbReference type="EMBL" id="FPIZ01000016">
    <property type="protein sequence ID" value="SFW77978.1"/>
    <property type="molecule type" value="Genomic_DNA"/>
</dbReference>